<dbReference type="PROSITE" id="PS51257">
    <property type="entry name" value="PROKAR_LIPOPROTEIN"/>
    <property type="match status" value="1"/>
</dbReference>
<dbReference type="RefSeq" id="WP_344788040.1">
    <property type="nucleotide sequence ID" value="NZ_BAABCA010000004.1"/>
</dbReference>
<gene>
    <name evidence="1" type="ORF">GCM10022291_19660</name>
</gene>
<keyword evidence="2" id="KW-1185">Reference proteome</keyword>
<name>A0ABP8C9I0_9FLAO</name>
<dbReference type="Proteomes" id="UP001501496">
    <property type="component" value="Unassembled WGS sequence"/>
</dbReference>
<evidence type="ECO:0000313" key="1">
    <source>
        <dbReference type="EMBL" id="GAA4236095.1"/>
    </source>
</evidence>
<dbReference type="EMBL" id="BAABCA010000004">
    <property type="protein sequence ID" value="GAA4236095.1"/>
    <property type="molecule type" value="Genomic_DNA"/>
</dbReference>
<reference evidence="2" key="1">
    <citation type="journal article" date="2019" name="Int. J. Syst. Evol. Microbiol.">
        <title>The Global Catalogue of Microorganisms (GCM) 10K type strain sequencing project: providing services to taxonomists for standard genome sequencing and annotation.</title>
        <authorList>
            <consortium name="The Broad Institute Genomics Platform"/>
            <consortium name="The Broad Institute Genome Sequencing Center for Infectious Disease"/>
            <person name="Wu L."/>
            <person name="Ma J."/>
        </authorList>
    </citation>
    <scope>NUCLEOTIDE SEQUENCE [LARGE SCALE GENOMIC DNA]</scope>
    <source>
        <strain evidence="2">JCM 17630</strain>
    </source>
</reference>
<proteinExistence type="predicted"/>
<comment type="caution">
    <text evidence="1">The sequence shown here is derived from an EMBL/GenBank/DDBJ whole genome shotgun (WGS) entry which is preliminary data.</text>
</comment>
<protein>
    <recommendedName>
        <fullName evidence="3">Lipoprotein</fullName>
    </recommendedName>
</protein>
<accession>A0ABP8C9I0</accession>
<organism evidence="1 2">
    <name type="scientific">Postechiella marina</name>
    <dbReference type="NCBI Taxonomy" id="943941"/>
    <lineage>
        <taxon>Bacteria</taxon>
        <taxon>Pseudomonadati</taxon>
        <taxon>Bacteroidota</taxon>
        <taxon>Flavobacteriia</taxon>
        <taxon>Flavobacteriales</taxon>
        <taxon>Flavobacteriaceae</taxon>
        <taxon>Postechiella</taxon>
    </lineage>
</organism>
<sequence length="186" mass="20840">MHKPIFSLLIASIVLVGCNKAQDPFQISKQNVGLLTDSTQVKDLKNIYPNDSIVKFIAGDEFSGNINDIQVFEKGGSKLLTLTPKQALDSTSYIKDVQIIDPRFKTDKNISTLSTFKDIAASYKISRISNLINSIVVAVDQINTSFIIDKKELPASLRFDMNLKIEAAHIPDTAKIKYFFINWNKK</sequence>
<evidence type="ECO:0000313" key="2">
    <source>
        <dbReference type="Proteomes" id="UP001501496"/>
    </source>
</evidence>
<evidence type="ECO:0008006" key="3">
    <source>
        <dbReference type="Google" id="ProtNLM"/>
    </source>
</evidence>